<dbReference type="EMBL" id="JAAAJA010000888">
    <property type="protein sequence ID" value="KAG0248966.1"/>
    <property type="molecule type" value="Genomic_DNA"/>
</dbReference>
<comment type="caution">
    <text evidence="1">The sequence shown here is derived from an EMBL/GenBank/DDBJ whole genome shotgun (WGS) entry which is preliminary data.</text>
</comment>
<protein>
    <submittedName>
        <fullName evidence="1">Uncharacterized protein</fullName>
    </submittedName>
</protein>
<dbReference type="AlphaFoldDB" id="A0A9P6PMF7"/>
<keyword evidence="2" id="KW-1185">Reference proteome</keyword>
<accession>A0A9P6PMF7</accession>
<sequence length="125" mass="14550">MNFHVKSATPHSPVYIFSREGFRPDNIYLEIVKTYSHINGFDNHITQTSIQFSIFVKDPVHYNAIRKHEGVTVKGRLYTPTVPTPITVDLWRANSRHVPLHYGAEDFHRVFSSYDDTMEIDSTRK</sequence>
<gene>
    <name evidence="1" type="ORF">BG011_009691</name>
</gene>
<evidence type="ECO:0000313" key="2">
    <source>
        <dbReference type="Proteomes" id="UP000726737"/>
    </source>
</evidence>
<dbReference type="Proteomes" id="UP000726737">
    <property type="component" value="Unassembled WGS sequence"/>
</dbReference>
<dbReference type="OrthoDB" id="2446387at2759"/>
<organism evidence="1 2">
    <name type="scientific">Mortierella polycephala</name>
    <dbReference type="NCBI Taxonomy" id="41804"/>
    <lineage>
        <taxon>Eukaryota</taxon>
        <taxon>Fungi</taxon>
        <taxon>Fungi incertae sedis</taxon>
        <taxon>Mucoromycota</taxon>
        <taxon>Mortierellomycotina</taxon>
        <taxon>Mortierellomycetes</taxon>
        <taxon>Mortierellales</taxon>
        <taxon>Mortierellaceae</taxon>
        <taxon>Mortierella</taxon>
    </lineage>
</organism>
<evidence type="ECO:0000313" key="1">
    <source>
        <dbReference type="EMBL" id="KAG0248966.1"/>
    </source>
</evidence>
<proteinExistence type="predicted"/>
<reference evidence="1" key="1">
    <citation type="journal article" date="2020" name="Fungal Divers.">
        <title>Resolving the Mortierellaceae phylogeny through synthesis of multi-gene phylogenetics and phylogenomics.</title>
        <authorList>
            <person name="Vandepol N."/>
            <person name="Liber J."/>
            <person name="Desiro A."/>
            <person name="Na H."/>
            <person name="Kennedy M."/>
            <person name="Barry K."/>
            <person name="Grigoriev I.V."/>
            <person name="Miller A.N."/>
            <person name="O'Donnell K."/>
            <person name="Stajich J.E."/>
            <person name="Bonito G."/>
        </authorList>
    </citation>
    <scope>NUCLEOTIDE SEQUENCE</scope>
    <source>
        <strain evidence="1">KOD948</strain>
    </source>
</reference>
<name>A0A9P6PMF7_9FUNG</name>